<organism evidence="1 2">
    <name type="scientific">Mycolicibacterium alvei</name>
    <dbReference type="NCBI Taxonomy" id="67081"/>
    <lineage>
        <taxon>Bacteria</taxon>
        <taxon>Bacillati</taxon>
        <taxon>Actinomycetota</taxon>
        <taxon>Actinomycetes</taxon>
        <taxon>Mycobacteriales</taxon>
        <taxon>Mycobacteriaceae</taxon>
        <taxon>Mycolicibacterium</taxon>
    </lineage>
</organism>
<protein>
    <recommendedName>
        <fullName evidence="3">ESX-1 secretion-associated protein</fullName>
    </recommendedName>
</protein>
<dbReference type="Pfam" id="PF10824">
    <property type="entry name" value="T7SS_ESX_EspC"/>
    <property type="match status" value="1"/>
</dbReference>
<dbReference type="RefSeq" id="WP_163660750.1">
    <property type="nucleotide sequence ID" value="NZ_AP022565.1"/>
</dbReference>
<dbReference type="Proteomes" id="UP000466906">
    <property type="component" value="Chromosome"/>
</dbReference>
<name>A0A6N4UKK2_9MYCO</name>
<dbReference type="EMBL" id="AP022565">
    <property type="protein sequence ID" value="BBX25330.1"/>
    <property type="molecule type" value="Genomic_DNA"/>
</dbReference>
<evidence type="ECO:0000313" key="2">
    <source>
        <dbReference type="Proteomes" id="UP000466906"/>
    </source>
</evidence>
<sequence length="90" mass="8855">MADLRVNTDGLTSAAMTGDDVAASLATSTAGGPGGNRQGHAGVAAMDAALTSVRDRQSGRASELADGLRVATGSYQTTDSDGADDIAVTL</sequence>
<gene>
    <name evidence="1" type="ORF">MALV_04550</name>
</gene>
<dbReference type="AlphaFoldDB" id="A0A6N4UKK2"/>
<dbReference type="GO" id="GO:0009306">
    <property type="term" value="P:protein secretion"/>
    <property type="evidence" value="ECO:0007669"/>
    <property type="project" value="InterPro"/>
</dbReference>
<keyword evidence="2" id="KW-1185">Reference proteome</keyword>
<evidence type="ECO:0000313" key="1">
    <source>
        <dbReference type="EMBL" id="BBX25330.1"/>
    </source>
</evidence>
<reference evidence="1 2" key="1">
    <citation type="journal article" date="2019" name="Emerg. Microbes Infect.">
        <title>Comprehensive subspecies identification of 175 nontuberculous mycobacteria species based on 7547 genomic profiles.</title>
        <authorList>
            <person name="Matsumoto Y."/>
            <person name="Kinjo T."/>
            <person name="Motooka D."/>
            <person name="Nabeya D."/>
            <person name="Jung N."/>
            <person name="Uechi K."/>
            <person name="Horii T."/>
            <person name="Iida T."/>
            <person name="Fujita J."/>
            <person name="Nakamura S."/>
        </authorList>
    </citation>
    <scope>NUCLEOTIDE SEQUENCE [LARGE SCALE GENOMIC DNA]</scope>
    <source>
        <strain evidence="1 2">JCM 12272</strain>
    </source>
</reference>
<dbReference type="KEGG" id="malv:MALV_04550"/>
<proteinExistence type="predicted"/>
<accession>A0A6N4UKK2</accession>
<dbReference type="InterPro" id="IPR022536">
    <property type="entry name" value="EspC"/>
</dbReference>
<evidence type="ECO:0008006" key="3">
    <source>
        <dbReference type="Google" id="ProtNLM"/>
    </source>
</evidence>